<dbReference type="Pfam" id="PF13508">
    <property type="entry name" value="Acetyltransf_7"/>
    <property type="match status" value="1"/>
</dbReference>
<proteinExistence type="predicted"/>
<dbReference type="EMBL" id="FMWK01000017">
    <property type="protein sequence ID" value="SCZ80928.1"/>
    <property type="molecule type" value="Genomic_DNA"/>
</dbReference>
<dbReference type="InterPro" id="IPR016181">
    <property type="entry name" value="Acyl_CoA_acyltransferase"/>
</dbReference>
<dbReference type="Gene3D" id="3.40.630.30">
    <property type="match status" value="1"/>
</dbReference>
<dbReference type="InterPro" id="IPR000182">
    <property type="entry name" value="GNAT_dom"/>
</dbReference>
<dbReference type="SUPFAM" id="SSF55729">
    <property type="entry name" value="Acyl-CoA N-acyltransferases (Nat)"/>
    <property type="match status" value="1"/>
</dbReference>
<dbReference type="RefSeq" id="WP_090163842.1">
    <property type="nucleotide sequence ID" value="NZ_FMWK01000017.1"/>
</dbReference>
<evidence type="ECO:0000259" key="1">
    <source>
        <dbReference type="PROSITE" id="PS51186"/>
    </source>
</evidence>
<evidence type="ECO:0000313" key="2">
    <source>
        <dbReference type="EMBL" id="SCZ80928.1"/>
    </source>
</evidence>
<evidence type="ECO:0000313" key="3">
    <source>
        <dbReference type="Proteomes" id="UP000199428"/>
    </source>
</evidence>
<dbReference type="PROSITE" id="PS51186">
    <property type="entry name" value="GNAT"/>
    <property type="match status" value="1"/>
</dbReference>
<dbReference type="GO" id="GO:0016747">
    <property type="term" value="F:acyltransferase activity, transferring groups other than amino-acyl groups"/>
    <property type="evidence" value="ECO:0007669"/>
    <property type="project" value="InterPro"/>
</dbReference>
<sequence length="148" mass="17333">MKAQSIKKGEYLWEKTIAFSEKCSWIAGTHLAERMRLNSFADWARVIITTDEENVVGFCVFEEKGTMMPPEYDFSPFINLVFVDEHYRGKRISELMIRFALDYAKEIGFKEVYIKSEHHGLYEKYGFEKIADFEPIQGPANQLFRIAI</sequence>
<protein>
    <submittedName>
        <fullName evidence="2">Acetyltransferase (GNAT) domain-containing protein</fullName>
    </submittedName>
</protein>
<reference evidence="2 3" key="1">
    <citation type="submission" date="2016-10" db="EMBL/GenBank/DDBJ databases">
        <authorList>
            <person name="de Groot N.N."/>
        </authorList>
    </citation>
    <scope>NUCLEOTIDE SEQUENCE [LARGE SCALE GENOMIC DNA]</scope>
    <source>
        <strain evidence="2 3">DSM 10317</strain>
    </source>
</reference>
<dbReference type="Proteomes" id="UP000199428">
    <property type="component" value="Unassembled WGS sequence"/>
</dbReference>
<name>A0A1G5S432_PSEXY</name>
<gene>
    <name evidence="2" type="ORF">SAMN02910350_02548</name>
</gene>
<feature type="domain" description="N-acetyltransferase" evidence="1">
    <location>
        <begin position="1"/>
        <end position="148"/>
    </location>
</feature>
<organism evidence="2 3">
    <name type="scientific">Pseudobutyrivibrio xylanivorans</name>
    <dbReference type="NCBI Taxonomy" id="185007"/>
    <lineage>
        <taxon>Bacteria</taxon>
        <taxon>Bacillati</taxon>
        <taxon>Bacillota</taxon>
        <taxon>Clostridia</taxon>
        <taxon>Lachnospirales</taxon>
        <taxon>Lachnospiraceae</taxon>
        <taxon>Pseudobutyrivibrio</taxon>
    </lineage>
</organism>
<dbReference type="AlphaFoldDB" id="A0A1G5S432"/>
<keyword evidence="2" id="KW-0808">Transferase</keyword>
<accession>A0A1G5S432</accession>
<dbReference type="CDD" id="cd04301">
    <property type="entry name" value="NAT_SF"/>
    <property type="match status" value="1"/>
</dbReference>